<dbReference type="Pfam" id="PF05872">
    <property type="entry name" value="HerA_C"/>
    <property type="match status" value="1"/>
</dbReference>
<protein>
    <submittedName>
        <fullName evidence="9">DUF853 family protein</fullName>
    </submittedName>
</protein>
<reference evidence="9" key="1">
    <citation type="submission" date="2021-11" db="EMBL/GenBank/DDBJ databases">
        <title>Clostridia strains as spoilage organisms.</title>
        <authorList>
            <person name="Wambui J."/>
            <person name="Stevens M.J.A."/>
            <person name="Stephan R."/>
        </authorList>
    </citation>
    <scope>NUCLEOTIDE SEQUENCE</scope>
    <source>
        <strain evidence="9">CF009</strain>
    </source>
</reference>
<dbReference type="PANTHER" id="PTHR42957">
    <property type="entry name" value="HELICASE MJ1565-RELATED"/>
    <property type="match status" value="1"/>
</dbReference>
<dbReference type="GO" id="GO:0016787">
    <property type="term" value="F:hydrolase activity"/>
    <property type="evidence" value="ECO:0007669"/>
    <property type="project" value="UniProtKB-KW"/>
</dbReference>
<evidence type="ECO:0000256" key="6">
    <source>
        <dbReference type="ARBA" id="ARBA00023235"/>
    </source>
</evidence>
<evidence type="ECO:0000313" key="9">
    <source>
        <dbReference type="EMBL" id="WAG59608.1"/>
    </source>
</evidence>
<evidence type="ECO:0000256" key="1">
    <source>
        <dbReference type="ARBA" id="ARBA00022741"/>
    </source>
</evidence>
<dbReference type="GO" id="GO:0005524">
    <property type="term" value="F:ATP binding"/>
    <property type="evidence" value="ECO:0007669"/>
    <property type="project" value="UniProtKB-KW"/>
</dbReference>
<keyword evidence="2" id="KW-0378">Hydrolase</keyword>
<dbReference type="InterPro" id="IPR008571">
    <property type="entry name" value="HerA-like"/>
</dbReference>
<sequence length="596" mass="67676">MNKGLTYLGRIISVDTTSIDIEISDNIPSAAPIINGKQYRIGQIGSLIRIPIGNINLYGIVSSVSNCASIDSDKTINQGDTIKNCRHISANLLGEKVGNKKFQQGVGIFPTINDDVHIVTEDYLKDIYGCEEDGAIKVGYHSSSDNLPIYIDLAKMVLRHSCIVGSTGSGKSNATASILKSILNQNKGSRIILIDVHGEYSSAFEGKSKVFKINDYNNPLYIPFWIMDFDELSYLLVGREAGSERPEDKRLRESIIKYKKENINRLKAGNVLDEYITADSPIPFNIRKMWYHFNKEVYGTHSVPNQVDQNESTERIIDEGDYNNLIPAKFDPYTMGNTEPYKAKDQTMYIYEKKIYSRLLDNRYDFMFNPKDYFDETSDNDIDKLLRDWISNEERLTILDLSGVPFELLDISVGLVTRLIYDSMFWGRKSEYTGRQRPLLMVYEEAHIYLPKNESGKNNYGYARKSVEKIYKEGRKFGIGAMVITQRPSEISETILSQTGTFIALRVTNSSDQGSVKSLAPNNMNSLIDLLPSLRTGEAIILGEAINIPTRIRFELVEPRPNSNDPDLKTFWQTEFISNDTQYKEIITAIREKKNK</sequence>
<dbReference type="InterPro" id="IPR002789">
    <property type="entry name" value="HerA_central"/>
</dbReference>
<keyword evidence="5" id="KW-0238">DNA-binding</keyword>
<dbReference type="InterPro" id="IPR033186">
    <property type="entry name" value="HerA_C"/>
</dbReference>
<dbReference type="Proteomes" id="UP001164733">
    <property type="component" value="Chromosome"/>
</dbReference>
<evidence type="ECO:0000259" key="8">
    <source>
        <dbReference type="Pfam" id="PF05872"/>
    </source>
</evidence>
<evidence type="ECO:0000256" key="4">
    <source>
        <dbReference type="ARBA" id="ARBA00022840"/>
    </source>
</evidence>
<dbReference type="PANTHER" id="PTHR42957:SF1">
    <property type="entry name" value="HELICASE MJ1565-RELATED"/>
    <property type="match status" value="1"/>
</dbReference>
<dbReference type="GO" id="GO:0003677">
    <property type="term" value="F:DNA binding"/>
    <property type="evidence" value="ECO:0007669"/>
    <property type="project" value="UniProtKB-KW"/>
</dbReference>
<feature type="domain" description="Helicase HerA-like C-terminal" evidence="8">
    <location>
        <begin position="439"/>
        <end position="541"/>
    </location>
</feature>
<organism evidence="9 10">
    <name type="scientific">Clostridium estertheticum</name>
    <dbReference type="NCBI Taxonomy" id="238834"/>
    <lineage>
        <taxon>Bacteria</taxon>
        <taxon>Bacillati</taxon>
        <taxon>Bacillota</taxon>
        <taxon>Clostridia</taxon>
        <taxon>Eubacteriales</taxon>
        <taxon>Clostridiaceae</taxon>
        <taxon>Clostridium</taxon>
    </lineage>
</organism>
<keyword evidence="6" id="KW-0413">Isomerase</keyword>
<evidence type="ECO:0000313" key="10">
    <source>
        <dbReference type="Proteomes" id="UP001164733"/>
    </source>
</evidence>
<evidence type="ECO:0000256" key="3">
    <source>
        <dbReference type="ARBA" id="ARBA00022806"/>
    </source>
</evidence>
<feature type="domain" description="Helicase HerA central" evidence="7">
    <location>
        <begin position="136"/>
        <end position="420"/>
    </location>
</feature>
<name>A0AA47EG66_9CLOT</name>
<keyword evidence="3" id="KW-0347">Helicase</keyword>
<dbReference type="Pfam" id="PF01935">
    <property type="entry name" value="DUF87"/>
    <property type="match status" value="1"/>
</dbReference>
<evidence type="ECO:0000256" key="2">
    <source>
        <dbReference type="ARBA" id="ARBA00022801"/>
    </source>
</evidence>
<gene>
    <name evidence="9" type="ORF">LL038_18530</name>
</gene>
<dbReference type="EMBL" id="CP086239">
    <property type="protein sequence ID" value="WAG59608.1"/>
    <property type="molecule type" value="Genomic_DNA"/>
</dbReference>
<evidence type="ECO:0000259" key="7">
    <source>
        <dbReference type="Pfam" id="PF01935"/>
    </source>
</evidence>
<dbReference type="AlphaFoldDB" id="A0AA47EG66"/>
<keyword evidence="4" id="KW-0067">ATP-binding</keyword>
<proteinExistence type="predicted"/>
<accession>A0AA47EG66</accession>
<evidence type="ECO:0000256" key="5">
    <source>
        <dbReference type="ARBA" id="ARBA00023125"/>
    </source>
</evidence>
<dbReference type="RefSeq" id="WP_216124548.1">
    <property type="nucleotide sequence ID" value="NZ_CP086239.1"/>
</dbReference>
<keyword evidence="1" id="KW-0547">Nucleotide-binding</keyword>
<dbReference type="GO" id="GO:0004386">
    <property type="term" value="F:helicase activity"/>
    <property type="evidence" value="ECO:0007669"/>
    <property type="project" value="UniProtKB-KW"/>
</dbReference>